<accession>A0A1D7VHK3</accession>
<dbReference type="Gene3D" id="3.40.50.150">
    <property type="entry name" value="Vaccinia Virus protein VP39"/>
    <property type="match status" value="1"/>
</dbReference>
<keyword evidence="3" id="KW-1185">Reference proteome</keyword>
<dbReference type="EMBL" id="CP017157">
    <property type="protein sequence ID" value="AOP46234.1"/>
    <property type="molecule type" value="Genomic_DNA"/>
</dbReference>
<gene>
    <name evidence="2" type="ORF">SL103_08290</name>
</gene>
<dbReference type="AlphaFoldDB" id="A0A1D7VHK3"/>
<organism evidence="2 3">
    <name type="scientific">Streptomyces lydicus</name>
    <dbReference type="NCBI Taxonomy" id="47763"/>
    <lineage>
        <taxon>Bacteria</taxon>
        <taxon>Bacillati</taxon>
        <taxon>Actinomycetota</taxon>
        <taxon>Actinomycetes</taxon>
        <taxon>Kitasatosporales</taxon>
        <taxon>Streptomycetaceae</taxon>
        <taxon>Streptomyces</taxon>
    </lineage>
</organism>
<dbReference type="InterPro" id="IPR029063">
    <property type="entry name" value="SAM-dependent_MTases_sf"/>
</dbReference>
<dbReference type="REBASE" id="159805">
    <property type="entry name" value="M2.Sly103ORF8285P"/>
</dbReference>
<evidence type="ECO:0000256" key="1">
    <source>
        <dbReference type="SAM" id="MobiDB-lite"/>
    </source>
</evidence>
<proteinExistence type="predicted"/>
<protein>
    <recommendedName>
        <fullName evidence="4">DNA (cytosine-5-)-methyltransferase</fullName>
    </recommendedName>
</protein>
<evidence type="ECO:0000313" key="2">
    <source>
        <dbReference type="EMBL" id="AOP46234.1"/>
    </source>
</evidence>
<name>A0A1D7VHK3_9ACTN</name>
<dbReference type="SUPFAM" id="SSF53335">
    <property type="entry name" value="S-adenosyl-L-methionine-dependent methyltransferases"/>
    <property type="match status" value="1"/>
</dbReference>
<dbReference type="KEGG" id="slc:SL103_08290"/>
<evidence type="ECO:0008006" key="4">
    <source>
        <dbReference type="Google" id="ProtNLM"/>
    </source>
</evidence>
<reference evidence="2 3" key="1">
    <citation type="submission" date="2016-09" db="EMBL/GenBank/DDBJ databases">
        <title>Complete genome sequencing of Streptomyces lydicus 103 and metabolic pathways analysis of antibiotic biosynthesis.</title>
        <authorList>
            <person name="Jia N."/>
            <person name="Ding M.-Z."/>
            <person name="Gao F."/>
            <person name="Yuan Y.-J."/>
        </authorList>
    </citation>
    <scope>NUCLEOTIDE SEQUENCE [LARGE SCALE GENOMIC DNA]</scope>
    <source>
        <strain evidence="2 3">103</strain>
    </source>
</reference>
<dbReference type="Proteomes" id="UP000094094">
    <property type="component" value="Chromosome"/>
</dbReference>
<feature type="region of interest" description="Disordered" evidence="1">
    <location>
        <begin position="118"/>
        <end position="173"/>
    </location>
</feature>
<sequence length="228" mass="25044">MTRFTSLELCAESGAQALDLERAGCDQAMLIDNNEFACRTTGLIRPGWDVRCRDLMSFVPLDEHEPDLRKVPDIALVSGGMPRIKAAAAVARRCGDDHERALLKAAVSVLIAAKPKALMPRSRPRRRLGQPRWWGSRADRQQEGMGGNRHRGGRSERHQPLGRPPAHRQAPAERTADAILQAIPENWQIYGRKTRTYRQIANLLPACAEALGRSIATALCGGTPSSIG</sequence>
<evidence type="ECO:0000313" key="3">
    <source>
        <dbReference type="Proteomes" id="UP000094094"/>
    </source>
</evidence>
<dbReference type="RefSeq" id="WP_069568089.1">
    <property type="nucleotide sequence ID" value="NZ_CP017157.1"/>
</dbReference>